<organism evidence="1">
    <name type="scientific">marine sediment metagenome</name>
    <dbReference type="NCBI Taxonomy" id="412755"/>
    <lineage>
        <taxon>unclassified sequences</taxon>
        <taxon>metagenomes</taxon>
        <taxon>ecological metagenomes</taxon>
    </lineage>
</organism>
<accession>X0YYF6</accession>
<comment type="caution">
    <text evidence="1">The sequence shown here is derived from an EMBL/GenBank/DDBJ whole genome shotgun (WGS) entry which is preliminary data.</text>
</comment>
<dbReference type="EMBL" id="BARS01052114">
    <property type="protein sequence ID" value="GAG51527.1"/>
    <property type="molecule type" value="Genomic_DNA"/>
</dbReference>
<name>X0YYF6_9ZZZZ</name>
<dbReference type="AlphaFoldDB" id="X0YYF6"/>
<proteinExistence type="predicted"/>
<dbReference type="Pfam" id="PF16257">
    <property type="entry name" value="UxaE"/>
    <property type="match status" value="1"/>
</dbReference>
<gene>
    <name evidence="1" type="ORF">S01H1_77531</name>
</gene>
<protein>
    <submittedName>
        <fullName evidence="1">Uncharacterized protein</fullName>
    </submittedName>
</protein>
<evidence type="ECO:0000313" key="1">
    <source>
        <dbReference type="EMBL" id="GAG51527.1"/>
    </source>
</evidence>
<reference evidence="1" key="1">
    <citation type="journal article" date="2014" name="Front. Microbiol.">
        <title>High frequency of phylogenetically diverse reductive dehalogenase-homologous genes in deep subseafloor sedimentary metagenomes.</title>
        <authorList>
            <person name="Kawai M."/>
            <person name="Futagami T."/>
            <person name="Toyoda A."/>
            <person name="Takaki Y."/>
            <person name="Nishi S."/>
            <person name="Hori S."/>
            <person name="Arai W."/>
            <person name="Tsubouchi T."/>
            <person name="Morono Y."/>
            <person name="Uchiyama I."/>
            <person name="Ito T."/>
            <person name="Fujiyama A."/>
            <person name="Inagaki F."/>
            <person name="Takami H."/>
        </authorList>
    </citation>
    <scope>NUCLEOTIDE SEQUENCE</scope>
    <source>
        <strain evidence="1">Expedition CK06-06</strain>
    </source>
</reference>
<feature type="non-terminal residue" evidence="1">
    <location>
        <position position="111"/>
    </location>
</feature>
<sequence>MILGKYSFGLGDRFGHQGKAQLAAVMKATEQGVEITPVWNKSHREHSIIRTRPEDVRKEANDAAAACGWEEAYFVDADHIGMGNVDEFIEPSDFFTLDVAAFIGKATDESD</sequence>
<dbReference type="InterPro" id="IPR032586">
    <property type="entry name" value="UxaE"/>
</dbReference>
<dbReference type="GO" id="GO:0016853">
    <property type="term" value="F:isomerase activity"/>
    <property type="evidence" value="ECO:0007669"/>
    <property type="project" value="InterPro"/>
</dbReference>